<evidence type="ECO:0000313" key="2">
    <source>
        <dbReference type="EnsemblMetazoa" id="ACON030671-PA"/>
    </source>
</evidence>
<sequence length="278" mass="30797">MAANVGSKLFRDFFRDSPCRMAYLLKSPDVSVQCPIPSKIVERPKTAPNPSLNRTAISPVGSAPHGPPRPMTRFDRRVQPEEFRVSAPLMLKKSPSTSGSKTKHKQSPDTKPPRKEPAKKHRTTHTTPSSGSAGGAKILNTTQKRDPQPRKPGCKVCLPDDPTGFLVSEIDHIRERILGRPDSISCRQAIALAQDIRNRVDAIVLPAGSGGERETRIKFIGGRVESFGKLPDLKRKPSPDVVDRSTKRMKLILDKKATSSPLGGWMRHEEERKGFKNY</sequence>
<feature type="region of interest" description="Disordered" evidence="1">
    <location>
        <begin position="41"/>
        <end position="156"/>
    </location>
</feature>
<proteinExistence type="predicted"/>
<name>A0A9I3BD34_ANOCL</name>
<dbReference type="AlphaFoldDB" id="A0A9I3BD34"/>
<accession>A0A9I3BD34</accession>
<organism evidence="2 3">
    <name type="scientific">Anopheles coluzzii</name>
    <name type="common">African malaria mosquito</name>
    <dbReference type="NCBI Taxonomy" id="1518534"/>
    <lineage>
        <taxon>Eukaryota</taxon>
        <taxon>Metazoa</taxon>
        <taxon>Ecdysozoa</taxon>
        <taxon>Arthropoda</taxon>
        <taxon>Hexapoda</taxon>
        <taxon>Insecta</taxon>
        <taxon>Pterygota</taxon>
        <taxon>Neoptera</taxon>
        <taxon>Endopterygota</taxon>
        <taxon>Diptera</taxon>
        <taxon>Nematocera</taxon>
        <taxon>Culicoidea</taxon>
        <taxon>Culicidae</taxon>
        <taxon>Anophelinae</taxon>
        <taxon>Anopheles</taxon>
    </lineage>
</organism>
<dbReference type="EnsemblMetazoa" id="ACON030671-RA">
    <property type="protein sequence ID" value="ACON030671-PA"/>
    <property type="gene ID" value="ACON030671"/>
</dbReference>
<dbReference type="Proteomes" id="UP001105220">
    <property type="component" value="Unplaced"/>
</dbReference>
<protein>
    <submittedName>
        <fullName evidence="2">Uncharacterized protein</fullName>
    </submittedName>
</protein>
<keyword evidence="3" id="KW-1185">Reference proteome</keyword>
<feature type="region of interest" description="Disordered" evidence="1">
    <location>
        <begin position="259"/>
        <end position="278"/>
    </location>
</feature>
<feature type="compositionally biased region" description="Basic and acidic residues" evidence="1">
    <location>
        <begin position="72"/>
        <end position="84"/>
    </location>
</feature>
<reference evidence="2" key="1">
    <citation type="submission" date="2023-03" db="UniProtKB">
        <authorList>
            <consortium name="EnsemblMetazoa"/>
        </authorList>
    </citation>
    <scope>IDENTIFICATION</scope>
    <source>
        <strain evidence="2">Ngousso</strain>
    </source>
</reference>
<feature type="compositionally biased region" description="Basic and acidic residues" evidence="1">
    <location>
        <begin position="266"/>
        <end position="278"/>
    </location>
</feature>
<feature type="compositionally biased region" description="Basic and acidic residues" evidence="1">
    <location>
        <begin position="106"/>
        <end position="116"/>
    </location>
</feature>
<evidence type="ECO:0000313" key="3">
    <source>
        <dbReference type="Proteomes" id="UP001105220"/>
    </source>
</evidence>
<evidence type="ECO:0000256" key="1">
    <source>
        <dbReference type="SAM" id="MobiDB-lite"/>
    </source>
</evidence>